<evidence type="ECO:0000256" key="1">
    <source>
        <dbReference type="ARBA" id="ARBA00004275"/>
    </source>
</evidence>
<dbReference type="GO" id="GO:0140374">
    <property type="term" value="P:antiviral innate immune response"/>
    <property type="evidence" value="ECO:0007669"/>
    <property type="project" value="Ensembl"/>
</dbReference>
<dbReference type="GO" id="GO:0043123">
    <property type="term" value="P:positive regulation of canonical NF-kappaB signal transduction"/>
    <property type="evidence" value="ECO:0007669"/>
    <property type="project" value="Ensembl"/>
</dbReference>
<evidence type="ECO:0000256" key="2">
    <source>
        <dbReference type="ARBA" id="ARBA00004572"/>
    </source>
</evidence>
<keyword evidence="3" id="KW-0488">Methylation</keyword>
<dbReference type="GO" id="GO:0005778">
    <property type="term" value="C:peroxisomal membrane"/>
    <property type="evidence" value="ECO:0007669"/>
    <property type="project" value="Ensembl"/>
</dbReference>
<feature type="compositionally biased region" description="Low complexity" evidence="23">
    <location>
        <begin position="279"/>
        <end position="294"/>
    </location>
</feature>
<dbReference type="Pfam" id="PF16739">
    <property type="entry name" value="CARD_2"/>
    <property type="match status" value="1"/>
</dbReference>
<protein>
    <recommendedName>
        <fullName evidence="20">Mitochondrial antiviral-signaling protein</fullName>
    </recommendedName>
    <alternativeName>
        <fullName evidence="21">Interferon beta promoter stimulator protein 1</fullName>
    </alternativeName>
    <alternativeName>
        <fullName evidence="22">Virus-induced-signaling adapter</fullName>
    </alternativeName>
</protein>
<keyword evidence="7" id="KW-0399">Innate immunity</keyword>
<evidence type="ECO:0000256" key="11">
    <source>
        <dbReference type="ARBA" id="ARBA00022859"/>
    </source>
</evidence>
<dbReference type="GO" id="GO:1900227">
    <property type="term" value="P:positive regulation of NLRP3 inflammasome complex assembly"/>
    <property type="evidence" value="ECO:0007669"/>
    <property type="project" value="Ensembl"/>
</dbReference>
<evidence type="ECO:0000256" key="21">
    <source>
        <dbReference type="ARBA" id="ARBA00082620"/>
    </source>
</evidence>
<keyword evidence="13" id="KW-0051">Antiviral defense</keyword>
<keyword evidence="15 24" id="KW-0472">Membrane</keyword>
<evidence type="ECO:0000256" key="19">
    <source>
        <dbReference type="ARBA" id="ARBA00054747"/>
    </source>
</evidence>
<evidence type="ECO:0000256" key="14">
    <source>
        <dbReference type="ARBA" id="ARBA00023128"/>
    </source>
</evidence>
<keyword evidence="6" id="KW-0945">Host-virus interaction</keyword>
<dbReference type="GO" id="GO:0140297">
    <property type="term" value="F:DNA-binding transcription factor binding"/>
    <property type="evidence" value="ECO:0007669"/>
    <property type="project" value="Ensembl"/>
</dbReference>
<comment type="function">
    <text evidence="19">Adapter required for innate immune defense against viruses. Acts downstream of DHX33, RIGI and IFIH1/MDA5, which detect intracellular dsRNA produced during viral replication, to coordinate pathways leading to the activation of NF-kappa-B, IRF3 and IRF7, and to the subsequent induction of antiviral cytokines such as IFN-beta and RANTES (CCL5). Peroxisomal and mitochondrial MAVS act sequentially to create an antiviral cellular state. Upon viral infection, peroxisomal MAVS induces the rapid interferon-independent expression of defense factors that provide short-term protection, whereas mitochondrial MAVS activates an interferon-dependent signaling pathway with delayed kinetics, which amplifies and stabilizes the antiviral response. May activate the same pathways following detection of extracellular dsRNA by TLR3. May protect cells from apoptosis. Involved in NLRP3 inflammasome activation by mediating NLRP3 recruitment to mitochondria.</text>
</comment>
<dbReference type="GO" id="GO:0071660">
    <property type="term" value="P:positive regulation of IP-10 production"/>
    <property type="evidence" value="ECO:0007669"/>
    <property type="project" value="Ensembl"/>
</dbReference>
<dbReference type="Ensembl" id="ENSJJAT00000017566.1">
    <property type="protein sequence ID" value="ENSJJAP00000011096.1"/>
    <property type="gene ID" value="ENSJJAG00000014503.1"/>
</dbReference>
<feature type="compositionally biased region" description="Polar residues" evidence="23">
    <location>
        <begin position="222"/>
        <end position="233"/>
    </location>
</feature>
<evidence type="ECO:0000256" key="18">
    <source>
        <dbReference type="ARBA" id="ARBA00023288"/>
    </source>
</evidence>
<dbReference type="GO" id="GO:0140693">
    <property type="term" value="F:molecular condensate scaffold activity"/>
    <property type="evidence" value="ECO:0007669"/>
    <property type="project" value="Ensembl"/>
</dbReference>
<dbReference type="GO" id="GO:0044546">
    <property type="term" value="P:NLRP3 inflammasome complex assembly"/>
    <property type="evidence" value="ECO:0007669"/>
    <property type="project" value="Ensembl"/>
</dbReference>
<dbReference type="GO" id="GO:0005741">
    <property type="term" value="C:mitochondrial outer membrane"/>
    <property type="evidence" value="ECO:0007669"/>
    <property type="project" value="UniProtKB-SubCell"/>
</dbReference>
<evidence type="ECO:0000256" key="17">
    <source>
        <dbReference type="ARBA" id="ARBA00023140"/>
    </source>
</evidence>
<evidence type="ECO:0000256" key="3">
    <source>
        <dbReference type="ARBA" id="ARBA00022481"/>
    </source>
</evidence>
<keyword evidence="10" id="KW-0832">Ubl conjugation</keyword>
<dbReference type="Gene3D" id="1.10.533.10">
    <property type="entry name" value="Death Domain, Fas"/>
    <property type="match status" value="1"/>
</dbReference>
<keyword evidence="14" id="KW-0496">Mitochondrion</keyword>
<dbReference type="InterPro" id="IPR031964">
    <property type="entry name" value="CARD_dom"/>
</dbReference>
<evidence type="ECO:0000256" key="12">
    <source>
        <dbReference type="ARBA" id="ARBA00022989"/>
    </source>
</evidence>
<evidence type="ECO:0000256" key="22">
    <source>
        <dbReference type="ARBA" id="ARBA00083233"/>
    </source>
</evidence>
<accession>A0A8C5NZI3</accession>
<feature type="region of interest" description="Disordered" evidence="23">
    <location>
        <begin position="353"/>
        <end position="399"/>
    </location>
</feature>
<dbReference type="GO" id="GO:0042802">
    <property type="term" value="F:identical protein binding"/>
    <property type="evidence" value="ECO:0007669"/>
    <property type="project" value="Ensembl"/>
</dbReference>
<feature type="region of interest" description="Disordered" evidence="23">
    <location>
        <begin position="136"/>
        <end position="259"/>
    </location>
</feature>
<evidence type="ECO:0000256" key="8">
    <source>
        <dbReference type="ARBA" id="ARBA00022692"/>
    </source>
</evidence>
<dbReference type="GO" id="GO:0060340">
    <property type="term" value="P:positive regulation of type I interferon-mediated signaling pathway"/>
    <property type="evidence" value="ECO:0007669"/>
    <property type="project" value="Ensembl"/>
</dbReference>
<evidence type="ECO:0000313" key="26">
    <source>
        <dbReference type="Ensembl" id="ENSJJAP00000011096.1"/>
    </source>
</evidence>
<dbReference type="GO" id="GO:0045071">
    <property type="term" value="P:negative regulation of viral genome replication"/>
    <property type="evidence" value="ECO:0007669"/>
    <property type="project" value="Ensembl"/>
</dbReference>
<keyword evidence="27" id="KW-1185">Reference proteome</keyword>
<dbReference type="GO" id="GO:0042307">
    <property type="term" value="P:positive regulation of protein import into nucleus"/>
    <property type="evidence" value="ECO:0007669"/>
    <property type="project" value="Ensembl"/>
</dbReference>
<dbReference type="Proteomes" id="UP000694385">
    <property type="component" value="Unassembled WGS sequence"/>
</dbReference>
<dbReference type="GO" id="GO:0042742">
    <property type="term" value="P:defense response to bacterium"/>
    <property type="evidence" value="ECO:0007669"/>
    <property type="project" value="Ensembl"/>
</dbReference>
<keyword evidence="12 24" id="KW-1133">Transmembrane helix</keyword>
<gene>
    <name evidence="26" type="primary">Mavs</name>
</gene>
<dbReference type="OMA" id="PHIDQKF"/>
<keyword evidence="5" id="KW-0597">Phosphoprotein</keyword>
<keyword evidence="11" id="KW-0391">Immunity</keyword>
<keyword evidence="16" id="KW-0564">Palmitate</keyword>
<dbReference type="PANTHER" id="PTHR21446:SF6">
    <property type="entry name" value="MITOCHONDRIAL ANTIVIRAL-SIGNALING PROTEIN"/>
    <property type="match status" value="1"/>
</dbReference>
<evidence type="ECO:0000256" key="7">
    <source>
        <dbReference type="ARBA" id="ARBA00022588"/>
    </source>
</evidence>
<dbReference type="InterPro" id="IPR011029">
    <property type="entry name" value="DEATH-like_dom_sf"/>
</dbReference>
<dbReference type="GO" id="GO:1900063">
    <property type="term" value="P:regulation of peroxisome organization"/>
    <property type="evidence" value="ECO:0007669"/>
    <property type="project" value="Ensembl"/>
</dbReference>
<evidence type="ECO:0000256" key="10">
    <source>
        <dbReference type="ARBA" id="ARBA00022843"/>
    </source>
</evidence>
<evidence type="ECO:0000256" key="16">
    <source>
        <dbReference type="ARBA" id="ARBA00023139"/>
    </source>
</evidence>
<evidence type="ECO:0000256" key="23">
    <source>
        <dbReference type="SAM" id="MobiDB-lite"/>
    </source>
</evidence>
<sequence length="505" mass="54188">MTFAEEKTYKYIYRNHSRFCRVNVMEILPLLPCLTQSDQDRLRASYAQQGNQDTLWELFNRLQRRTGWVVLFIRALRTCEFLDLADEVAGVYQSYLPPGTPPFSLVPQEMPTVPAKVSGTSASALCHRIPHNGYQEMQSYPMPVQDTQPPKSPGESLEQVPQTFSSGAVLRMSGGSLEPSPNLTAPSPLASGGHHEQDSILGSMHPRGAASSLTSPCGPLSPTVSFQPLSRPTSRARHSPGPTMSALPPETSFSSTTGLTFGKGTYDQAKGAIGPRDAVVPTSSVTTSSVPSPTNLIPVNTMSSKLSTISKPPESVLSNVLTHPAPSKSPTNLTYADTVPSKVPTSMVSSVNSVPFRSSSKAKEKQEAPATAVTIGGSLPGPDSSSRNLHSEPELSKPGMLLSREDSQLFSGCSDDLAISPSNSLCSEPRHGPEENEYVSIRVQVDESSSTDLMIGNPGLPATQQPAEEETFTGGLVFWAQWFGAASSLLAVLLAVMLYRRRLAQ</sequence>
<dbReference type="GO" id="GO:0070585">
    <property type="term" value="P:protein localization to mitochondrion"/>
    <property type="evidence" value="ECO:0007669"/>
    <property type="project" value="Ensembl"/>
</dbReference>
<feature type="transmembrane region" description="Helical" evidence="24">
    <location>
        <begin position="476"/>
        <end position="499"/>
    </location>
</feature>
<evidence type="ECO:0000313" key="27">
    <source>
        <dbReference type="Proteomes" id="UP000694385"/>
    </source>
</evidence>
<feature type="region of interest" description="Disordered" evidence="23">
    <location>
        <begin position="272"/>
        <end position="299"/>
    </location>
</feature>
<proteinExistence type="predicted"/>
<dbReference type="AlphaFoldDB" id="A0A8C5NZI3"/>
<dbReference type="GO" id="GO:0039529">
    <property type="term" value="P:RIG-I signaling pathway"/>
    <property type="evidence" value="ECO:0007669"/>
    <property type="project" value="Ensembl"/>
</dbReference>
<dbReference type="PANTHER" id="PTHR21446">
    <property type="entry name" value="DUF3504 DOMAIN-CONTAINING PROTEIN"/>
    <property type="match status" value="1"/>
</dbReference>
<evidence type="ECO:0000256" key="20">
    <source>
        <dbReference type="ARBA" id="ARBA00071084"/>
    </source>
</evidence>
<evidence type="ECO:0000256" key="6">
    <source>
        <dbReference type="ARBA" id="ARBA00022581"/>
    </source>
</evidence>
<feature type="region of interest" description="Disordered" evidence="23">
    <location>
        <begin position="317"/>
        <end position="338"/>
    </location>
</feature>
<feature type="domain" description="Caspase recruitment" evidence="25">
    <location>
        <begin position="6"/>
        <end position="90"/>
    </location>
</feature>
<keyword evidence="8 24" id="KW-0812">Transmembrane</keyword>
<reference evidence="26" key="2">
    <citation type="submission" date="2025-09" db="UniProtKB">
        <authorList>
            <consortium name="Ensembl"/>
        </authorList>
    </citation>
    <scope>IDENTIFICATION</scope>
</reference>
<evidence type="ECO:0000256" key="5">
    <source>
        <dbReference type="ARBA" id="ARBA00022553"/>
    </source>
</evidence>
<evidence type="ECO:0000256" key="9">
    <source>
        <dbReference type="ARBA" id="ARBA00022787"/>
    </source>
</evidence>
<keyword evidence="18" id="KW-0449">Lipoprotein</keyword>
<keyword evidence="4" id="KW-1017">Isopeptide bond</keyword>
<dbReference type="GO" id="GO:0032760">
    <property type="term" value="P:positive regulation of tumor necrosis factor production"/>
    <property type="evidence" value="ECO:0007669"/>
    <property type="project" value="Ensembl"/>
</dbReference>
<keyword evidence="17" id="KW-0576">Peroxisome</keyword>
<evidence type="ECO:0000256" key="15">
    <source>
        <dbReference type="ARBA" id="ARBA00023136"/>
    </source>
</evidence>
<dbReference type="FunFam" id="1.10.533.10:FF:000063">
    <property type="entry name" value="Mitochondrial antiviral-signaling protein"/>
    <property type="match status" value="1"/>
</dbReference>
<dbReference type="InterPro" id="IPR052787">
    <property type="entry name" value="MAVS"/>
</dbReference>
<dbReference type="GO" id="GO:0045944">
    <property type="term" value="P:positive regulation of transcription by RNA polymerase II"/>
    <property type="evidence" value="ECO:0007669"/>
    <property type="project" value="Ensembl"/>
</dbReference>
<dbReference type="GO" id="GO:0032728">
    <property type="term" value="P:positive regulation of interferon-beta production"/>
    <property type="evidence" value="ECO:0007669"/>
    <property type="project" value="Ensembl"/>
</dbReference>
<dbReference type="GO" id="GO:0002230">
    <property type="term" value="P:positive regulation of defense response to virus by host"/>
    <property type="evidence" value="ECO:0007669"/>
    <property type="project" value="Ensembl"/>
</dbReference>
<dbReference type="GO" id="GO:0032727">
    <property type="term" value="P:positive regulation of interferon-alpha production"/>
    <property type="evidence" value="ECO:0007669"/>
    <property type="project" value="Ensembl"/>
</dbReference>
<dbReference type="GO" id="GO:0032757">
    <property type="term" value="P:positive regulation of interleukin-8 production"/>
    <property type="evidence" value="ECO:0007669"/>
    <property type="project" value="Ensembl"/>
</dbReference>
<evidence type="ECO:0000256" key="4">
    <source>
        <dbReference type="ARBA" id="ARBA00022499"/>
    </source>
</evidence>
<dbReference type="GO" id="GO:0035591">
    <property type="term" value="F:signaling adaptor activity"/>
    <property type="evidence" value="ECO:0007669"/>
    <property type="project" value="Ensembl"/>
</dbReference>
<dbReference type="GO" id="GO:0071651">
    <property type="term" value="P:positive regulation of chemokine (C-C motif) ligand 5 production"/>
    <property type="evidence" value="ECO:0007669"/>
    <property type="project" value="Ensembl"/>
</dbReference>
<keyword evidence="9" id="KW-1000">Mitochondrion outer membrane</keyword>
<name>A0A8C5NZI3_JACJA</name>
<dbReference type="GO" id="GO:0032755">
    <property type="term" value="P:positive regulation of interleukin-6 production"/>
    <property type="evidence" value="ECO:0007669"/>
    <property type="project" value="Ensembl"/>
</dbReference>
<evidence type="ECO:0000256" key="13">
    <source>
        <dbReference type="ARBA" id="ARBA00023118"/>
    </source>
</evidence>
<organism evidence="26 27">
    <name type="scientific">Jaculus jaculus</name>
    <name type="common">Lesser Egyptian jerboa</name>
    <dbReference type="NCBI Taxonomy" id="51337"/>
    <lineage>
        <taxon>Eukaryota</taxon>
        <taxon>Metazoa</taxon>
        <taxon>Chordata</taxon>
        <taxon>Craniata</taxon>
        <taxon>Vertebrata</taxon>
        <taxon>Euteleostomi</taxon>
        <taxon>Mammalia</taxon>
        <taxon>Eutheria</taxon>
        <taxon>Euarchontoglires</taxon>
        <taxon>Glires</taxon>
        <taxon>Rodentia</taxon>
        <taxon>Myomorpha</taxon>
        <taxon>Dipodoidea</taxon>
        <taxon>Dipodidae</taxon>
        <taxon>Dipodinae</taxon>
        <taxon>Jaculus</taxon>
    </lineage>
</organism>
<reference evidence="26" key="1">
    <citation type="submission" date="2025-08" db="UniProtKB">
        <authorList>
            <consortium name="Ensembl"/>
        </authorList>
    </citation>
    <scope>IDENTIFICATION</scope>
</reference>
<comment type="subcellular location">
    <subcellularLocation>
        <location evidence="2">Mitochondrion outer membrane</location>
        <topology evidence="2">Single-pass membrane protein</topology>
    </subcellularLocation>
    <subcellularLocation>
        <location evidence="1">Peroxisome</location>
    </subcellularLocation>
</comment>
<evidence type="ECO:0000256" key="24">
    <source>
        <dbReference type="SAM" id="Phobius"/>
    </source>
</evidence>
<evidence type="ECO:0000259" key="25">
    <source>
        <dbReference type="Pfam" id="PF16739"/>
    </source>
</evidence>
<dbReference type="GO" id="GO:0120283">
    <property type="term" value="F:protein serine/threonine kinase binding"/>
    <property type="evidence" value="ECO:0007669"/>
    <property type="project" value="Ensembl"/>
</dbReference>
<dbReference type="GO" id="GO:0002735">
    <property type="term" value="P:positive regulation of myeloid dendritic cell cytokine production"/>
    <property type="evidence" value="ECO:0007669"/>
    <property type="project" value="Ensembl"/>
</dbReference>
<dbReference type="GO" id="GO:0071360">
    <property type="term" value="P:cellular response to exogenous dsRNA"/>
    <property type="evidence" value="ECO:0007669"/>
    <property type="project" value="Ensembl"/>
</dbReference>
<dbReference type="GO" id="GO:0050700">
    <property type="term" value="F:CARD domain binding"/>
    <property type="evidence" value="ECO:0007669"/>
    <property type="project" value="Ensembl"/>
</dbReference>
<dbReference type="GeneTree" id="ENSGT00510000049120"/>